<keyword evidence="3" id="KW-0812">Transmembrane</keyword>
<dbReference type="eggNOG" id="KOG2141">
    <property type="taxonomic scope" value="Eukaryota"/>
</dbReference>
<dbReference type="EMBL" id="GL984295">
    <property type="protein sequence ID" value="EGR28057.1"/>
    <property type="molecule type" value="Genomic_DNA"/>
</dbReference>
<keyword evidence="3" id="KW-0472">Membrane</keyword>
<protein>
    <submittedName>
        <fullName evidence="4">Ma3 domain protein</fullName>
        <ecNumber evidence="4">3.1.4.16</ecNumber>
        <ecNumber evidence="4">3.4.21.53</ecNumber>
    </submittedName>
</protein>
<keyword evidence="3" id="KW-1133">Transmembrane helix</keyword>
<reference evidence="4 5" key="1">
    <citation type="submission" date="2011-07" db="EMBL/GenBank/DDBJ databases">
        <authorList>
            <person name="Coyne R."/>
            <person name="Brami D."/>
            <person name="Johnson J."/>
            <person name="Hostetler J."/>
            <person name="Hannick L."/>
            <person name="Clark T."/>
            <person name="Cassidy-Hanley D."/>
            <person name="Inman J."/>
        </authorList>
    </citation>
    <scope>NUCLEOTIDE SEQUENCE [LARGE SCALE GENOMIC DNA]</scope>
    <source>
        <strain evidence="4 5">G5</strain>
    </source>
</reference>
<feature type="transmembrane region" description="Helical" evidence="3">
    <location>
        <begin position="472"/>
        <end position="491"/>
    </location>
</feature>
<accession>G0R383</accession>
<feature type="compositionally biased region" description="Polar residues" evidence="2">
    <location>
        <begin position="112"/>
        <end position="122"/>
    </location>
</feature>
<feature type="coiled-coil region" evidence="1">
    <location>
        <begin position="439"/>
        <end position="466"/>
    </location>
</feature>
<feature type="region of interest" description="Disordered" evidence="2">
    <location>
        <begin position="179"/>
        <end position="349"/>
    </location>
</feature>
<dbReference type="OrthoDB" id="10260961at2759"/>
<dbReference type="GO" id="GO:0004252">
    <property type="term" value="F:serine-type endopeptidase activity"/>
    <property type="evidence" value="ECO:0007669"/>
    <property type="project" value="UniProtKB-EC"/>
</dbReference>
<dbReference type="EC" id="3.4.21.53" evidence="4"/>
<dbReference type="EC" id="3.1.4.16" evidence="4"/>
<evidence type="ECO:0000313" key="5">
    <source>
        <dbReference type="Proteomes" id="UP000008983"/>
    </source>
</evidence>
<sequence>MKNLLQNKNLKKQKTKENVQEIEDTHISDMLKQVDSKFSVFNRKSQRKIKKEQKKQQKQDFFSRKKQNKNINKQQKAKESNQIQEKTEQQQHQKSVQRKTEQIQNKKKEQNSDLQRLQNQIQQDDEEIKYYEKLLGKGRSKTLDKRVKRELKQDGWTDDFMDFLDNISVAVKKNVNEYQPFFKDEEGLENEEVEEEEELYDEEEEELDYEEEDELDDEEEEEEEEENQQQLDEKQEQEVDQEKEEEEEEIEDEEEEIEDEEEEIEDEEEEEEEIEHEEEIDYEEEIDDEEEEIDQEEENEIKNNNDKKEKQIKSILKKDTNFQNKQTQNTKEKQELDNQRQEKQEQYEKQDIEKKKEIRLSLVKNFNKISETNIDIIFQEIVILFEKYPKNLINPIFSDIFLSTTIFPVKVLPYILACNSVVVSGIHQIFDNENFAPIMKSLLIEYEKIINQKQLFEQEGNKYEEELLFNKLRNITIIFLIFTYSIVSVFLSFEDFTIIYSQIQTKGQQKLFYYLLSIQARKQGMIILLQQSKLQTRRELVQKNTKKNQKKLNLQCLHQMIFVQIKNQSQILYKDQNFLLIG</sequence>
<dbReference type="GeneID" id="14904145"/>
<dbReference type="Proteomes" id="UP000008983">
    <property type="component" value="Unassembled WGS sequence"/>
</dbReference>
<dbReference type="AlphaFoldDB" id="G0R383"/>
<keyword evidence="1" id="KW-0175">Coiled coil</keyword>
<keyword evidence="5" id="KW-1185">Reference proteome</keyword>
<dbReference type="STRING" id="857967.G0R383"/>
<proteinExistence type="predicted"/>
<name>G0R383_ICHMU</name>
<feature type="compositionally biased region" description="Basic and acidic residues" evidence="2">
    <location>
        <begin position="54"/>
        <end position="63"/>
    </location>
</feature>
<feature type="compositionally biased region" description="Basic and acidic residues" evidence="2">
    <location>
        <begin position="330"/>
        <end position="349"/>
    </location>
</feature>
<evidence type="ECO:0000256" key="1">
    <source>
        <dbReference type="SAM" id="Coils"/>
    </source>
</evidence>
<feature type="compositionally biased region" description="Basic and acidic residues" evidence="2">
    <location>
        <begin position="98"/>
        <end position="111"/>
    </location>
</feature>
<feature type="compositionally biased region" description="Basic residues" evidence="2">
    <location>
        <begin position="44"/>
        <end position="53"/>
    </location>
</feature>
<feature type="compositionally biased region" description="Acidic residues" evidence="2">
    <location>
        <begin position="186"/>
        <end position="227"/>
    </location>
</feature>
<dbReference type="OMA" id="CHSMDEY"/>
<evidence type="ECO:0000313" key="4">
    <source>
        <dbReference type="EMBL" id="EGR28057.1"/>
    </source>
</evidence>
<gene>
    <name evidence="4" type="ORF">IMG5_183810</name>
</gene>
<organism evidence="4 5">
    <name type="scientific">Ichthyophthirius multifiliis</name>
    <name type="common">White spot disease agent</name>
    <name type="synonym">Ich</name>
    <dbReference type="NCBI Taxonomy" id="5932"/>
    <lineage>
        <taxon>Eukaryota</taxon>
        <taxon>Sar</taxon>
        <taxon>Alveolata</taxon>
        <taxon>Ciliophora</taxon>
        <taxon>Intramacronucleata</taxon>
        <taxon>Oligohymenophorea</taxon>
        <taxon>Hymenostomatida</taxon>
        <taxon>Ophryoglenina</taxon>
        <taxon>Ichthyophthirius</taxon>
    </lineage>
</organism>
<dbReference type="RefSeq" id="XP_004027402.1">
    <property type="nucleotide sequence ID" value="XM_004027353.1"/>
</dbReference>
<feature type="region of interest" description="Disordered" evidence="2">
    <location>
        <begin position="1"/>
        <end position="21"/>
    </location>
</feature>
<evidence type="ECO:0000256" key="3">
    <source>
        <dbReference type="SAM" id="Phobius"/>
    </source>
</evidence>
<keyword evidence="4" id="KW-0378">Hydrolase</keyword>
<feature type="region of interest" description="Disordered" evidence="2">
    <location>
        <begin position="42"/>
        <end position="125"/>
    </location>
</feature>
<feature type="compositionally biased region" description="Basic and acidic residues" evidence="2">
    <location>
        <begin position="300"/>
        <end position="320"/>
    </location>
</feature>
<dbReference type="InParanoid" id="G0R383"/>
<feature type="compositionally biased region" description="Acidic residues" evidence="2">
    <location>
        <begin position="238"/>
        <end position="299"/>
    </location>
</feature>
<evidence type="ECO:0000256" key="2">
    <source>
        <dbReference type="SAM" id="MobiDB-lite"/>
    </source>
</evidence>
<dbReference type="GO" id="GO:0008663">
    <property type="term" value="F:2',3'-cyclic-nucleotide 2'-phosphodiesterase activity"/>
    <property type="evidence" value="ECO:0007669"/>
    <property type="project" value="UniProtKB-EC"/>
</dbReference>